<evidence type="ECO:0000313" key="4">
    <source>
        <dbReference type="Proteomes" id="UP000318416"/>
    </source>
</evidence>
<reference evidence="3 4" key="1">
    <citation type="submission" date="2019-06" db="EMBL/GenBank/DDBJ databases">
        <title>Sequencing the genomes of 1000 actinobacteria strains.</title>
        <authorList>
            <person name="Klenk H.-P."/>
        </authorList>
    </citation>
    <scope>NUCLEOTIDE SEQUENCE [LARGE SCALE GENOMIC DNA]</scope>
    <source>
        <strain evidence="3 4">DSM 41649</strain>
    </source>
</reference>
<evidence type="ECO:0000256" key="1">
    <source>
        <dbReference type="SAM" id="MobiDB-lite"/>
    </source>
</evidence>
<gene>
    <name evidence="3" type="ORF">FB465_2349</name>
</gene>
<proteinExistence type="predicted"/>
<keyword evidence="2" id="KW-0812">Transmembrane</keyword>
<name>A0A561EP01_9ACTN</name>
<organism evidence="3 4">
    <name type="scientific">Kitasatospora atroaurantiaca</name>
    <dbReference type="NCBI Taxonomy" id="285545"/>
    <lineage>
        <taxon>Bacteria</taxon>
        <taxon>Bacillati</taxon>
        <taxon>Actinomycetota</taxon>
        <taxon>Actinomycetes</taxon>
        <taxon>Kitasatosporales</taxon>
        <taxon>Streptomycetaceae</taxon>
        <taxon>Kitasatospora</taxon>
    </lineage>
</organism>
<accession>A0A561EP01</accession>
<keyword evidence="2" id="KW-0472">Membrane</keyword>
<keyword evidence="2" id="KW-1133">Transmembrane helix</keyword>
<dbReference type="Proteomes" id="UP000318416">
    <property type="component" value="Unassembled WGS sequence"/>
</dbReference>
<keyword evidence="4" id="KW-1185">Reference proteome</keyword>
<feature type="compositionally biased region" description="Pro residues" evidence="1">
    <location>
        <begin position="13"/>
        <end position="28"/>
    </location>
</feature>
<evidence type="ECO:0000313" key="3">
    <source>
        <dbReference type="EMBL" id="TWE17337.1"/>
    </source>
</evidence>
<protein>
    <submittedName>
        <fullName evidence="3">Uncharacterized protein</fullName>
    </submittedName>
</protein>
<dbReference type="OrthoDB" id="3871880at2"/>
<feature type="region of interest" description="Disordered" evidence="1">
    <location>
        <begin position="1"/>
        <end position="63"/>
    </location>
</feature>
<dbReference type="AlphaFoldDB" id="A0A561EP01"/>
<feature type="transmembrane region" description="Helical" evidence="2">
    <location>
        <begin position="72"/>
        <end position="95"/>
    </location>
</feature>
<evidence type="ECO:0000256" key="2">
    <source>
        <dbReference type="SAM" id="Phobius"/>
    </source>
</evidence>
<feature type="compositionally biased region" description="Low complexity" evidence="1">
    <location>
        <begin position="29"/>
        <end position="44"/>
    </location>
</feature>
<feature type="compositionally biased region" description="Low complexity" evidence="1">
    <location>
        <begin position="1"/>
        <end position="12"/>
    </location>
</feature>
<dbReference type="RefSeq" id="WP_145790043.1">
    <property type="nucleotide sequence ID" value="NZ_BAAABR010000030.1"/>
</dbReference>
<dbReference type="EMBL" id="VIVR01000001">
    <property type="protein sequence ID" value="TWE17337.1"/>
    <property type="molecule type" value="Genomic_DNA"/>
</dbReference>
<sequence length="266" mass="27740">MSEQNPYGAAQPPAQPYGAPPPPAPPAPQYGAPQQPWGSVPQQGGAPGYPAPGYPGAYGYPPQPPQKSRRTLWIVLGCIGGVLLLGGGLLGYFILDVASKTGTHKVVLPESFQGMPKDTANPLADRLQSSLQQSFSQGKNAWTPTAVSAVYDDKSTGKGVIVFGGYGNVIAPSVQVDDFYRGFEKGAGTKGTTFSDRTTFDAGPLGGTLSCELMKATRETDSLCVWADGSSVVGVLTGQADTKDQPDLAKAAAAVRELRQVAEIKK</sequence>
<comment type="caution">
    <text evidence="3">The sequence shown here is derived from an EMBL/GenBank/DDBJ whole genome shotgun (WGS) entry which is preliminary data.</text>
</comment>